<feature type="domain" description="DUF1559" evidence="2">
    <location>
        <begin position="37"/>
        <end position="294"/>
    </location>
</feature>
<accession>A0A5C5XCW3</accession>
<dbReference type="InterPro" id="IPR027558">
    <property type="entry name" value="Pre_pil_HX9DG_C"/>
</dbReference>
<dbReference type="RefSeq" id="WP_146502886.1">
    <property type="nucleotide sequence ID" value="NZ_SJPG01000001.1"/>
</dbReference>
<dbReference type="Pfam" id="PF07963">
    <property type="entry name" value="N_methyl"/>
    <property type="match status" value="1"/>
</dbReference>
<dbReference type="NCBIfam" id="TIGR04294">
    <property type="entry name" value="pre_pil_HX9DG"/>
    <property type="match status" value="1"/>
</dbReference>
<dbReference type="NCBIfam" id="TIGR02532">
    <property type="entry name" value="IV_pilin_GFxxxE"/>
    <property type="match status" value="1"/>
</dbReference>
<keyword evidence="4" id="KW-1185">Reference proteome</keyword>
<reference evidence="3 4" key="1">
    <citation type="submission" date="2019-02" db="EMBL/GenBank/DDBJ databases">
        <title>Deep-cultivation of Planctomycetes and their phenomic and genomic characterization uncovers novel biology.</title>
        <authorList>
            <person name="Wiegand S."/>
            <person name="Jogler M."/>
            <person name="Boedeker C."/>
            <person name="Pinto D."/>
            <person name="Vollmers J."/>
            <person name="Rivas-Marin E."/>
            <person name="Kohn T."/>
            <person name="Peeters S.H."/>
            <person name="Heuer A."/>
            <person name="Rast P."/>
            <person name="Oberbeckmann S."/>
            <person name="Bunk B."/>
            <person name="Jeske O."/>
            <person name="Meyerdierks A."/>
            <person name="Storesund J.E."/>
            <person name="Kallscheuer N."/>
            <person name="Luecker S."/>
            <person name="Lage O.M."/>
            <person name="Pohl T."/>
            <person name="Merkel B.J."/>
            <person name="Hornburger P."/>
            <person name="Mueller R.-W."/>
            <person name="Bruemmer F."/>
            <person name="Labrenz M."/>
            <person name="Spormann A.M."/>
            <person name="Op Den Camp H."/>
            <person name="Overmann J."/>
            <person name="Amann R."/>
            <person name="Jetten M.S.M."/>
            <person name="Mascher T."/>
            <person name="Medema M.H."/>
            <person name="Devos D.P."/>
            <person name="Kaster A.-K."/>
            <person name="Ovreas L."/>
            <person name="Rohde M."/>
            <person name="Galperin M.Y."/>
            <person name="Jogler C."/>
        </authorList>
    </citation>
    <scope>NUCLEOTIDE SEQUENCE [LARGE SCALE GENOMIC DNA]</scope>
    <source>
        <strain evidence="3 4">Pan54</strain>
    </source>
</reference>
<dbReference type="PANTHER" id="PTHR30093">
    <property type="entry name" value="GENERAL SECRETION PATHWAY PROTEIN G"/>
    <property type="match status" value="1"/>
</dbReference>
<dbReference type="InterPro" id="IPR011453">
    <property type="entry name" value="DUF1559"/>
</dbReference>
<organism evidence="3 4">
    <name type="scientific">Rubinisphaera italica</name>
    <dbReference type="NCBI Taxonomy" id="2527969"/>
    <lineage>
        <taxon>Bacteria</taxon>
        <taxon>Pseudomonadati</taxon>
        <taxon>Planctomycetota</taxon>
        <taxon>Planctomycetia</taxon>
        <taxon>Planctomycetales</taxon>
        <taxon>Planctomycetaceae</taxon>
        <taxon>Rubinisphaera</taxon>
    </lineage>
</organism>
<dbReference type="Proteomes" id="UP000316095">
    <property type="component" value="Unassembled WGS sequence"/>
</dbReference>
<evidence type="ECO:0000259" key="2">
    <source>
        <dbReference type="Pfam" id="PF07596"/>
    </source>
</evidence>
<dbReference type="AlphaFoldDB" id="A0A5C5XCW3"/>
<dbReference type="OrthoDB" id="242858at2"/>
<dbReference type="PANTHER" id="PTHR30093:SF2">
    <property type="entry name" value="TYPE II SECRETION SYSTEM PROTEIN H"/>
    <property type="match status" value="1"/>
</dbReference>
<dbReference type="Pfam" id="PF07596">
    <property type="entry name" value="SBP_bac_10"/>
    <property type="match status" value="1"/>
</dbReference>
<dbReference type="InterPro" id="IPR045584">
    <property type="entry name" value="Pilin-like"/>
</dbReference>
<dbReference type="Gene3D" id="3.30.700.10">
    <property type="entry name" value="Glycoprotein, Type 4 Pilin"/>
    <property type="match status" value="1"/>
</dbReference>
<sequence>MKFTIKNSRRSGFTLVELLVTLSVIAILVSVLLPATQDVREVARLSVCENHLRSLGIALHNYQESHSVLPAAAISWNRTVDARDPYQDRRQWSWAAAILPQLGQTHLYEQIDFTPDLRTPSNRSALRQRVTGFYCPAMPTLGYVNMTDRISGDTDAAIIDYAAVSSHLPTVLGPGFFRVDQSGTGTLAVNQWRSYRDISDGLSQTLLLSETRFDQFHAAIGGRGACLVSSDCSFGFAWGQMASVTTGDGINRQEYQSDGTPSWRYQILTSHSGGAQFAFVDGHVSFISEQIEPEILKALTTPAGGEFVSEF</sequence>
<comment type="caution">
    <text evidence="3">The sequence shown here is derived from an EMBL/GenBank/DDBJ whole genome shotgun (WGS) entry which is preliminary data.</text>
</comment>
<feature type="transmembrane region" description="Helical" evidence="1">
    <location>
        <begin position="12"/>
        <end position="33"/>
    </location>
</feature>
<evidence type="ECO:0000313" key="3">
    <source>
        <dbReference type="EMBL" id="TWT60820.1"/>
    </source>
</evidence>
<dbReference type="PROSITE" id="PS00409">
    <property type="entry name" value="PROKAR_NTER_METHYL"/>
    <property type="match status" value="1"/>
</dbReference>
<dbReference type="EMBL" id="SJPG01000001">
    <property type="protein sequence ID" value="TWT60820.1"/>
    <property type="molecule type" value="Genomic_DNA"/>
</dbReference>
<evidence type="ECO:0000256" key="1">
    <source>
        <dbReference type="SAM" id="Phobius"/>
    </source>
</evidence>
<keyword evidence="1" id="KW-0472">Membrane</keyword>
<keyword evidence="1" id="KW-1133">Transmembrane helix</keyword>
<gene>
    <name evidence="3" type="ORF">Pan54_15470</name>
</gene>
<proteinExistence type="predicted"/>
<name>A0A5C5XCW3_9PLAN</name>
<dbReference type="SUPFAM" id="SSF54523">
    <property type="entry name" value="Pili subunits"/>
    <property type="match status" value="1"/>
</dbReference>
<protein>
    <recommendedName>
        <fullName evidence="2">DUF1559 domain-containing protein</fullName>
    </recommendedName>
</protein>
<dbReference type="InterPro" id="IPR012902">
    <property type="entry name" value="N_methyl_site"/>
</dbReference>
<evidence type="ECO:0000313" key="4">
    <source>
        <dbReference type="Proteomes" id="UP000316095"/>
    </source>
</evidence>
<keyword evidence="1" id="KW-0812">Transmembrane</keyword>